<dbReference type="GeneID" id="33361031"/>
<keyword evidence="2" id="KW-0150">Chloroplast</keyword>
<feature type="transmembrane region" description="Helical" evidence="1">
    <location>
        <begin position="12"/>
        <end position="37"/>
    </location>
</feature>
<dbReference type="EMBL" id="MF101448">
    <property type="protein sequence ID" value="ARW67677.1"/>
    <property type="molecule type" value="Genomic_DNA"/>
</dbReference>
<proteinExistence type="predicted"/>
<protein>
    <submittedName>
        <fullName evidence="2">Uncharacterized protein</fullName>
    </submittedName>
</protein>
<keyword evidence="1" id="KW-0472">Membrane</keyword>
<dbReference type="AlphaFoldDB" id="A0A1Z1MNJ6"/>
<evidence type="ECO:0000256" key="1">
    <source>
        <dbReference type="SAM" id="Phobius"/>
    </source>
</evidence>
<geneLocation type="chloroplast" evidence="2"/>
<dbReference type="RefSeq" id="YP_009398491.1">
    <property type="nucleotide sequence ID" value="NC_035292.1"/>
</dbReference>
<keyword evidence="1" id="KW-0812">Transmembrane</keyword>
<name>A0A1Z1MNJ6_9FLOR</name>
<accession>A0A1Z1MNJ6</accession>
<keyword evidence="2" id="KW-0934">Plastid</keyword>
<organism evidence="2">
    <name type="scientific">Lophocladia kuetzingii</name>
    <dbReference type="NCBI Taxonomy" id="675577"/>
    <lineage>
        <taxon>Eukaryota</taxon>
        <taxon>Rhodophyta</taxon>
        <taxon>Florideophyceae</taxon>
        <taxon>Rhodymeniophycidae</taxon>
        <taxon>Ceramiales</taxon>
        <taxon>Rhodomelaceae</taxon>
        <taxon>Lophothalieae</taxon>
        <taxon>Lophocladia</taxon>
    </lineage>
</organism>
<sequence length="42" mass="5005">MKFFVFIEINFMARIMIFNSYVILLLHNSLIVVPYLVEILSI</sequence>
<gene>
    <name evidence="2" type="primary">orf42</name>
</gene>
<keyword evidence="1" id="KW-1133">Transmembrane helix</keyword>
<evidence type="ECO:0000313" key="2">
    <source>
        <dbReference type="EMBL" id="ARW67677.1"/>
    </source>
</evidence>
<reference evidence="2" key="1">
    <citation type="journal article" date="2017" name="J. Phycol.">
        <title>Analysis of chloroplast genomes and a supermatrix inform reclassification of the Rhodomelaceae (Rhodophyta).</title>
        <authorList>
            <person name="Diaz-Tapia P."/>
            <person name="Maggs C.A."/>
            <person name="West J.A."/>
            <person name="Verbruggen H."/>
        </authorList>
    </citation>
    <scope>NUCLEOTIDE SEQUENCE</scope>
    <source>
        <strain evidence="2">PD1509</strain>
    </source>
</reference>